<evidence type="ECO:0000256" key="1">
    <source>
        <dbReference type="SAM" id="MobiDB-lite"/>
    </source>
</evidence>
<evidence type="ECO:0000313" key="2">
    <source>
        <dbReference type="EMBL" id="KMO82407.1"/>
    </source>
</evidence>
<reference evidence="2 3" key="1">
    <citation type="journal article" date="2015" name="Genome Biol. Evol.">
        <title>Characterization of Three Mycobacterium spp. with Potential Use in Bioremediation by Genome Sequencing and Comparative Genomics.</title>
        <authorList>
            <person name="Das S."/>
            <person name="Pettersson B.M."/>
            <person name="Behra P.R."/>
            <person name="Ramesh M."/>
            <person name="Dasgupta S."/>
            <person name="Bhattacharya A."/>
            <person name="Kirsebom L.A."/>
        </authorList>
    </citation>
    <scope>NUCLEOTIDE SEQUENCE [LARGE SCALE GENOMIC DNA]</scope>
    <source>
        <strain evidence="2 3">DSM 43826</strain>
    </source>
</reference>
<dbReference type="Proteomes" id="UP000036513">
    <property type="component" value="Unassembled WGS sequence"/>
</dbReference>
<protein>
    <submittedName>
        <fullName evidence="2">Uncharacterized protein</fullName>
    </submittedName>
</protein>
<organism evidence="2 3">
    <name type="scientific">Mycolicibacterium chlorophenolicum</name>
    <dbReference type="NCBI Taxonomy" id="37916"/>
    <lineage>
        <taxon>Bacteria</taxon>
        <taxon>Bacillati</taxon>
        <taxon>Actinomycetota</taxon>
        <taxon>Actinomycetes</taxon>
        <taxon>Mycobacteriales</taxon>
        <taxon>Mycobacteriaceae</taxon>
        <taxon>Mycolicibacterium</taxon>
    </lineage>
</organism>
<dbReference type="EMBL" id="JYNL01000009">
    <property type="protein sequence ID" value="KMO82407.1"/>
    <property type="molecule type" value="Genomic_DNA"/>
</dbReference>
<proteinExistence type="predicted"/>
<dbReference type="AlphaFoldDB" id="A0A0J6WL23"/>
<keyword evidence="3" id="KW-1185">Reference proteome</keyword>
<comment type="caution">
    <text evidence="2">The sequence shown here is derived from an EMBL/GenBank/DDBJ whole genome shotgun (WGS) entry which is preliminary data.</text>
</comment>
<sequence length="226" mass="24891">MMLTDDATSIDGAENMARRQSLSTREDLRASIAARLAGNHGSGWVSLPGEVQVEYLADADALIDQGMTPYWVDPNLGDTVSPALEAEVFEFDRSMEWFMSYLNTRHPHWRDTAVYPSSHIEQADPEEWDAWVTIAVSVSESARILWSRRFAAQTGEPVAQARSPLPPVPSSAPPAAQTVARDRTAAAIGAVLAHRHGRRWMDLPSDLRTAYLSDAECLMQAGLASW</sequence>
<name>A0A0J6WL23_9MYCO</name>
<dbReference type="PATRIC" id="fig|37916.4.peg.900"/>
<evidence type="ECO:0000313" key="3">
    <source>
        <dbReference type="Proteomes" id="UP000036513"/>
    </source>
</evidence>
<gene>
    <name evidence="2" type="ORF">MCHLDSM_01030</name>
</gene>
<feature type="region of interest" description="Disordered" evidence="1">
    <location>
        <begin position="1"/>
        <end position="22"/>
    </location>
</feature>
<accession>A0A0J6WL23</accession>